<keyword evidence="1" id="KW-0862">Zinc</keyword>
<proteinExistence type="predicted"/>
<protein>
    <recommendedName>
        <fullName evidence="3">CCHC-type domain-containing protein</fullName>
    </recommendedName>
</protein>
<evidence type="ECO:0000259" key="3">
    <source>
        <dbReference type="PROSITE" id="PS50158"/>
    </source>
</evidence>
<sequence>MCNAAIAERQQLEEVPPLPKPAVHEEQSPIDITEAADELVSEQVAAHTYAVNNCPRRLTDLPGNELDYDIAVRDEIDNQTGLTPSLFGTNRPARLIENAKSLKQCEICWDHHTQHACNRQSRCKRCGKTGHTGEGCGAVPPNNASTVSDHTLQTS</sequence>
<evidence type="ECO:0000256" key="2">
    <source>
        <dbReference type="SAM" id="MobiDB-lite"/>
    </source>
</evidence>
<dbReference type="InterPro" id="IPR001878">
    <property type="entry name" value="Znf_CCHC"/>
</dbReference>
<comment type="caution">
    <text evidence="4">The sequence shown here is derived from an EMBL/GenBank/DDBJ whole genome shotgun (WGS) entry which is preliminary data.</text>
</comment>
<dbReference type="GO" id="GO:0003676">
    <property type="term" value="F:nucleic acid binding"/>
    <property type="evidence" value="ECO:0007669"/>
    <property type="project" value="InterPro"/>
</dbReference>
<name>A0AAJ0G3V5_9HYPO</name>
<gene>
    <name evidence="4" type="ORF">QQS21_000792</name>
</gene>
<keyword evidence="5" id="KW-1185">Reference proteome</keyword>
<dbReference type="GO" id="GO:0008270">
    <property type="term" value="F:zinc ion binding"/>
    <property type="evidence" value="ECO:0007669"/>
    <property type="project" value="UniProtKB-KW"/>
</dbReference>
<dbReference type="PROSITE" id="PS50158">
    <property type="entry name" value="ZF_CCHC"/>
    <property type="match status" value="1"/>
</dbReference>
<keyword evidence="1" id="KW-0479">Metal-binding</keyword>
<keyword evidence="1" id="KW-0863">Zinc-finger</keyword>
<dbReference type="Proteomes" id="UP001251528">
    <property type="component" value="Unassembled WGS sequence"/>
</dbReference>
<feature type="domain" description="CCHC-type" evidence="3">
    <location>
        <begin position="122"/>
        <end position="136"/>
    </location>
</feature>
<evidence type="ECO:0000313" key="4">
    <source>
        <dbReference type="EMBL" id="KAK2616358.1"/>
    </source>
</evidence>
<reference evidence="4" key="1">
    <citation type="submission" date="2023-06" db="EMBL/GenBank/DDBJ databases">
        <title>Conoideocrella luteorostrata (Hypocreales: Clavicipitaceae), a potential biocontrol fungus for elongate hemlock scale in United States Christmas tree production areas.</title>
        <authorList>
            <person name="Barrett H."/>
            <person name="Lovett B."/>
            <person name="Macias A.M."/>
            <person name="Stajich J.E."/>
            <person name="Kasson M.T."/>
        </authorList>
    </citation>
    <scope>NUCLEOTIDE SEQUENCE</scope>
    <source>
        <strain evidence="4">ARSEF 14590</strain>
    </source>
</reference>
<evidence type="ECO:0000313" key="5">
    <source>
        <dbReference type="Proteomes" id="UP001251528"/>
    </source>
</evidence>
<accession>A0AAJ0G3V5</accession>
<dbReference type="EMBL" id="JASWJB010000007">
    <property type="protein sequence ID" value="KAK2616358.1"/>
    <property type="molecule type" value="Genomic_DNA"/>
</dbReference>
<organism evidence="4 5">
    <name type="scientific">Conoideocrella luteorostrata</name>
    <dbReference type="NCBI Taxonomy" id="1105319"/>
    <lineage>
        <taxon>Eukaryota</taxon>
        <taxon>Fungi</taxon>
        <taxon>Dikarya</taxon>
        <taxon>Ascomycota</taxon>
        <taxon>Pezizomycotina</taxon>
        <taxon>Sordariomycetes</taxon>
        <taxon>Hypocreomycetidae</taxon>
        <taxon>Hypocreales</taxon>
        <taxon>Clavicipitaceae</taxon>
        <taxon>Conoideocrella</taxon>
    </lineage>
</organism>
<feature type="compositionally biased region" description="Polar residues" evidence="2">
    <location>
        <begin position="142"/>
        <end position="155"/>
    </location>
</feature>
<evidence type="ECO:0000256" key="1">
    <source>
        <dbReference type="PROSITE-ProRule" id="PRU00047"/>
    </source>
</evidence>
<dbReference type="AlphaFoldDB" id="A0AAJ0G3V5"/>
<feature type="region of interest" description="Disordered" evidence="2">
    <location>
        <begin position="134"/>
        <end position="155"/>
    </location>
</feature>